<dbReference type="Proteomes" id="UP000799754">
    <property type="component" value="Unassembled WGS sequence"/>
</dbReference>
<sequence length="74" mass="8484">MLPTEWRRSPAGLALRKEVEKSRLRLTVALNKRDADVRDKVELEGSKEDEDIPEHIAHATAKLENTSNMLKLFD</sequence>
<accession>A0ACB6RQJ7</accession>
<proteinExistence type="predicted"/>
<gene>
    <name evidence="1" type="ORF">BU25DRAFT_461930</name>
</gene>
<comment type="caution">
    <text evidence="1">The sequence shown here is derived from an EMBL/GenBank/DDBJ whole genome shotgun (WGS) entry which is preliminary data.</text>
</comment>
<evidence type="ECO:0000313" key="1">
    <source>
        <dbReference type="EMBL" id="KAF2623547.1"/>
    </source>
</evidence>
<keyword evidence="2" id="KW-1185">Reference proteome</keyword>
<protein>
    <submittedName>
        <fullName evidence="1">Uncharacterized protein</fullName>
    </submittedName>
</protein>
<reference evidence="1" key="1">
    <citation type="journal article" date="2020" name="Stud. Mycol.">
        <title>101 Dothideomycetes genomes: a test case for predicting lifestyles and emergence of pathogens.</title>
        <authorList>
            <person name="Haridas S."/>
            <person name="Albert R."/>
            <person name="Binder M."/>
            <person name="Bloem J."/>
            <person name="Labutti K."/>
            <person name="Salamov A."/>
            <person name="Andreopoulos B."/>
            <person name="Baker S."/>
            <person name="Barry K."/>
            <person name="Bills G."/>
            <person name="Bluhm B."/>
            <person name="Cannon C."/>
            <person name="Castanera R."/>
            <person name="Culley D."/>
            <person name="Daum C."/>
            <person name="Ezra D."/>
            <person name="Gonzalez J."/>
            <person name="Henrissat B."/>
            <person name="Kuo A."/>
            <person name="Liang C."/>
            <person name="Lipzen A."/>
            <person name="Lutzoni F."/>
            <person name="Magnuson J."/>
            <person name="Mondo S."/>
            <person name="Nolan M."/>
            <person name="Ohm R."/>
            <person name="Pangilinan J."/>
            <person name="Park H.-J."/>
            <person name="Ramirez L."/>
            <person name="Alfaro M."/>
            <person name="Sun H."/>
            <person name="Tritt A."/>
            <person name="Yoshinaga Y."/>
            <person name="Zwiers L.-H."/>
            <person name="Turgeon B."/>
            <person name="Goodwin S."/>
            <person name="Spatafora J."/>
            <person name="Crous P."/>
            <person name="Grigoriev I."/>
        </authorList>
    </citation>
    <scope>NUCLEOTIDE SEQUENCE</scope>
    <source>
        <strain evidence="1">CBS 525.71</strain>
    </source>
</reference>
<dbReference type="EMBL" id="MU006736">
    <property type="protein sequence ID" value="KAF2623547.1"/>
    <property type="molecule type" value="Genomic_DNA"/>
</dbReference>
<name>A0ACB6RQJ7_9PLEO</name>
<organism evidence="1 2">
    <name type="scientific">Macroventuria anomochaeta</name>
    <dbReference type="NCBI Taxonomy" id="301207"/>
    <lineage>
        <taxon>Eukaryota</taxon>
        <taxon>Fungi</taxon>
        <taxon>Dikarya</taxon>
        <taxon>Ascomycota</taxon>
        <taxon>Pezizomycotina</taxon>
        <taxon>Dothideomycetes</taxon>
        <taxon>Pleosporomycetidae</taxon>
        <taxon>Pleosporales</taxon>
        <taxon>Pleosporineae</taxon>
        <taxon>Didymellaceae</taxon>
        <taxon>Macroventuria</taxon>
    </lineage>
</organism>
<evidence type="ECO:0000313" key="2">
    <source>
        <dbReference type="Proteomes" id="UP000799754"/>
    </source>
</evidence>